<dbReference type="EMBL" id="LAPT01000128">
    <property type="protein sequence ID" value="PXF29057.1"/>
    <property type="molecule type" value="Genomic_DNA"/>
</dbReference>
<dbReference type="PANTHER" id="PTHR45138:SF9">
    <property type="entry name" value="DIGUANYLATE CYCLASE DGCM-RELATED"/>
    <property type="match status" value="1"/>
</dbReference>
<proteinExistence type="predicted"/>
<comment type="caution">
    <text evidence="4">The sequence shown here is derived from an EMBL/GenBank/DDBJ whole genome shotgun (WGS) entry which is preliminary data.</text>
</comment>
<dbReference type="CDD" id="cd00130">
    <property type="entry name" value="PAS"/>
    <property type="match status" value="1"/>
</dbReference>
<dbReference type="Proteomes" id="UP000248090">
    <property type="component" value="Unassembled WGS sequence"/>
</dbReference>
<accession>A0ABX5LS70</accession>
<dbReference type="InterPro" id="IPR035965">
    <property type="entry name" value="PAS-like_dom_sf"/>
</dbReference>
<protein>
    <recommendedName>
        <fullName evidence="1">diguanylate cyclase</fullName>
        <ecNumber evidence="1">2.7.7.65</ecNumber>
    </recommendedName>
</protein>
<dbReference type="InterPro" id="IPR000014">
    <property type="entry name" value="PAS"/>
</dbReference>
<dbReference type="InterPro" id="IPR043128">
    <property type="entry name" value="Rev_trsase/Diguanyl_cyclase"/>
</dbReference>
<dbReference type="Pfam" id="PF12860">
    <property type="entry name" value="PAS_7"/>
    <property type="match status" value="1"/>
</dbReference>
<organism evidence="4 5">
    <name type="scientific">Pokkaliibacter plantistimulans</name>
    <dbReference type="NCBI Taxonomy" id="1635171"/>
    <lineage>
        <taxon>Bacteria</taxon>
        <taxon>Pseudomonadati</taxon>
        <taxon>Pseudomonadota</taxon>
        <taxon>Gammaproteobacteria</taxon>
        <taxon>Oceanospirillales</taxon>
        <taxon>Balneatrichaceae</taxon>
        <taxon>Pokkaliibacter</taxon>
    </lineage>
</organism>
<keyword evidence="5" id="KW-1185">Reference proteome</keyword>
<name>A0ABX5LS70_9GAMM</name>
<dbReference type="SUPFAM" id="SSF55073">
    <property type="entry name" value="Nucleotide cyclase"/>
    <property type="match status" value="1"/>
</dbReference>
<comment type="catalytic activity">
    <reaction evidence="2">
        <text>2 GTP = 3',3'-c-di-GMP + 2 diphosphate</text>
        <dbReference type="Rhea" id="RHEA:24898"/>
        <dbReference type="ChEBI" id="CHEBI:33019"/>
        <dbReference type="ChEBI" id="CHEBI:37565"/>
        <dbReference type="ChEBI" id="CHEBI:58805"/>
        <dbReference type="EC" id="2.7.7.65"/>
    </reaction>
</comment>
<reference evidence="4 5" key="1">
    <citation type="submission" date="2015-03" db="EMBL/GenBank/DDBJ databases">
        <authorList>
            <person name="Krishnan R."/>
            <person name="Midha S."/>
            <person name="Patil P.B."/>
            <person name="Rameshkumar N."/>
        </authorList>
    </citation>
    <scope>NUCLEOTIDE SEQUENCE [LARGE SCALE GENOMIC DNA]</scope>
    <source>
        <strain evidence="4 5">L1E11</strain>
    </source>
</reference>
<dbReference type="EC" id="2.7.7.65" evidence="1"/>
<dbReference type="CDD" id="cd01949">
    <property type="entry name" value="GGDEF"/>
    <property type="match status" value="1"/>
</dbReference>
<evidence type="ECO:0000313" key="4">
    <source>
        <dbReference type="EMBL" id="PXF29057.1"/>
    </source>
</evidence>
<dbReference type="InterPro" id="IPR029787">
    <property type="entry name" value="Nucleotide_cyclase"/>
</dbReference>
<dbReference type="Pfam" id="PF00990">
    <property type="entry name" value="GGDEF"/>
    <property type="match status" value="1"/>
</dbReference>
<gene>
    <name evidence="4" type="ORF">WH50_22750</name>
</gene>
<evidence type="ECO:0000313" key="5">
    <source>
        <dbReference type="Proteomes" id="UP000248090"/>
    </source>
</evidence>
<evidence type="ECO:0000259" key="3">
    <source>
        <dbReference type="PROSITE" id="PS50887"/>
    </source>
</evidence>
<dbReference type="SMART" id="SM00267">
    <property type="entry name" value="GGDEF"/>
    <property type="match status" value="1"/>
</dbReference>
<dbReference type="InterPro" id="IPR000160">
    <property type="entry name" value="GGDEF_dom"/>
</dbReference>
<sequence>MDIKTNEHLQKVLIEHIAASENGIAVLDAKDQVIFYNQAFLNAFGLQNCPVYKQSYDDLLSWMFTTGVGMKAHTHKLEDWLAYIHSQYRSAPFRNYEVELVDGRWLLMTEQLNPDGEVVLVCNDITLFKRVELALQKAQIELARQAMTDELTGLPNRRHFMQQLDNECQRAHRYGHATSLAVIDIDHFKKINDGYGHLKGDDVLRHFAEVLTQQLRKNDVVGRLGGEEFALLLPETSQDSARAVIARLQQRLAGENLESIAPGFSYTFSAGVAECQSTPQFCCTDWIRTADEALYQAKAAGRNCVVVYGKA</sequence>
<dbReference type="PROSITE" id="PS50887">
    <property type="entry name" value="GGDEF"/>
    <property type="match status" value="1"/>
</dbReference>
<dbReference type="Gene3D" id="3.30.450.20">
    <property type="entry name" value="PAS domain"/>
    <property type="match status" value="1"/>
</dbReference>
<dbReference type="InterPro" id="IPR050469">
    <property type="entry name" value="Diguanylate_Cyclase"/>
</dbReference>
<dbReference type="NCBIfam" id="TIGR00254">
    <property type="entry name" value="GGDEF"/>
    <property type="match status" value="1"/>
</dbReference>
<dbReference type="Gene3D" id="3.30.70.270">
    <property type="match status" value="1"/>
</dbReference>
<dbReference type="RefSeq" id="WP_110189532.1">
    <property type="nucleotide sequence ID" value="NZ_CP177354.1"/>
</dbReference>
<evidence type="ECO:0000256" key="1">
    <source>
        <dbReference type="ARBA" id="ARBA00012528"/>
    </source>
</evidence>
<dbReference type="PANTHER" id="PTHR45138">
    <property type="entry name" value="REGULATORY COMPONENTS OF SENSORY TRANSDUCTION SYSTEM"/>
    <property type="match status" value="1"/>
</dbReference>
<feature type="domain" description="GGDEF" evidence="3">
    <location>
        <begin position="176"/>
        <end position="310"/>
    </location>
</feature>
<dbReference type="SUPFAM" id="SSF55785">
    <property type="entry name" value="PYP-like sensor domain (PAS domain)"/>
    <property type="match status" value="1"/>
</dbReference>
<evidence type="ECO:0000256" key="2">
    <source>
        <dbReference type="ARBA" id="ARBA00034247"/>
    </source>
</evidence>